<dbReference type="EMBL" id="QUSY01001353">
    <property type="protein sequence ID" value="RHY25235.1"/>
    <property type="molecule type" value="Genomic_DNA"/>
</dbReference>
<evidence type="ECO:0000256" key="1">
    <source>
        <dbReference type="SAM" id="Phobius"/>
    </source>
</evidence>
<evidence type="ECO:0000313" key="3">
    <source>
        <dbReference type="Proteomes" id="UP000285060"/>
    </source>
</evidence>
<dbReference type="GO" id="GO:0016020">
    <property type="term" value="C:membrane"/>
    <property type="evidence" value="ECO:0007669"/>
    <property type="project" value="TreeGrafter"/>
</dbReference>
<keyword evidence="1" id="KW-0472">Membrane</keyword>
<proteinExistence type="predicted"/>
<protein>
    <recommendedName>
        <fullName evidence="4">EamA domain-containing protein</fullName>
    </recommendedName>
</protein>
<feature type="transmembrane region" description="Helical" evidence="1">
    <location>
        <begin position="109"/>
        <end position="128"/>
    </location>
</feature>
<name>A0A418AL13_9STRA</name>
<accession>A0A418AL13</accession>
<feature type="transmembrane region" description="Helical" evidence="1">
    <location>
        <begin position="6"/>
        <end position="30"/>
    </location>
</feature>
<dbReference type="AlphaFoldDB" id="A0A418AL13"/>
<sequence length="396" mass="41852">MTAPAPVWWAYAILVVAVVSMSSGGVWFALLPETPPLMQACWRLQLTVALQAVGFAHEWRHHPTLQDPAFWARFCRNIPLLVTIGLALGVHFGSWGWSVAHTSLLDSLLLVSSTPLLLVVIMAMRWAYRWMVGGTPSNVVRVCLPLSESKPAVVITEAHALLPADAPSDPSWFRTVICPFPALPPTPLEVLGAVVGFSGVVLLLATSSQQHNAHQVTLAGNAAAMLGALAILVYLEGGAGCRKWMPLFAYALPVTAIATVELAVASLVFEPTTSIVGVGSTALCGFLGDTRRFGLAFGAAAVSGMLGHTCANLAVKYVSPLLISVAVLWEPLLGGFMGYLVGVQGPPDVSAIVAAPLLLGGAFLVTLGARKTGLDHIVLTKQCDTEDELDDHRGLF</sequence>
<dbReference type="Proteomes" id="UP000285060">
    <property type="component" value="Unassembled WGS sequence"/>
</dbReference>
<evidence type="ECO:0000313" key="2">
    <source>
        <dbReference type="EMBL" id="RHY25235.1"/>
    </source>
</evidence>
<evidence type="ECO:0008006" key="4">
    <source>
        <dbReference type="Google" id="ProtNLM"/>
    </source>
</evidence>
<feature type="transmembrane region" description="Helical" evidence="1">
    <location>
        <begin position="349"/>
        <end position="369"/>
    </location>
</feature>
<dbReference type="VEuPathDB" id="FungiDB:H310_12413"/>
<feature type="transmembrane region" description="Helical" evidence="1">
    <location>
        <begin position="321"/>
        <end position="343"/>
    </location>
</feature>
<keyword evidence="1" id="KW-1133">Transmembrane helix</keyword>
<dbReference type="PANTHER" id="PTHR22911:SF76">
    <property type="entry name" value="EAMA DOMAIN-CONTAINING PROTEIN"/>
    <property type="match status" value="1"/>
</dbReference>
<keyword evidence="1" id="KW-0812">Transmembrane</keyword>
<feature type="transmembrane region" description="Helical" evidence="1">
    <location>
        <begin position="247"/>
        <end position="269"/>
    </location>
</feature>
<reference evidence="2 3" key="1">
    <citation type="submission" date="2018-08" db="EMBL/GenBank/DDBJ databases">
        <title>Aphanomyces genome sequencing and annotation.</title>
        <authorList>
            <person name="Minardi D."/>
            <person name="Oidtmann B."/>
            <person name="Van Der Giezen M."/>
            <person name="Studholme D.J."/>
        </authorList>
    </citation>
    <scope>NUCLEOTIDE SEQUENCE [LARGE SCALE GENOMIC DNA]</scope>
    <source>
        <strain evidence="2 3">NJM0002</strain>
    </source>
</reference>
<feature type="transmembrane region" description="Helical" evidence="1">
    <location>
        <begin position="213"/>
        <end position="235"/>
    </location>
</feature>
<organism evidence="2 3">
    <name type="scientific">Aphanomyces invadans</name>
    <dbReference type="NCBI Taxonomy" id="157072"/>
    <lineage>
        <taxon>Eukaryota</taxon>
        <taxon>Sar</taxon>
        <taxon>Stramenopiles</taxon>
        <taxon>Oomycota</taxon>
        <taxon>Saprolegniomycetes</taxon>
        <taxon>Saprolegniales</taxon>
        <taxon>Verrucalvaceae</taxon>
        <taxon>Aphanomyces</taxon>
    </lineage>
</organism>
<gene>
    <name evidence="2" type="ORF">DYB32_008443</name>
</gene>
<dbReference type="PANTHER" id="PTHR22911">
    <property type="entry name" value="ACYL-MALONYL CONDENSING ENZYME-RELATED"/>
    <property type="match status" value="1"/>
</dbReference>
<keyword evidence="3" id="KW-1185">Reference proteome</keyword>
<comment type="caution">
    <text evidence="2">The sequence shown here is derived from an EMBL/GenBank/DDBJ whole genome shotgun (WGS) entry which is preliminary data.</text>
</comment>
<feature type="transmembrane region" description="Helical" evidence="1">
    <location>
        <begin position="293"/>
        <end position="314"/>
    </location>
</feature>
<feature type="transmembrane region" description="Helical" evidence="1">
    <location>
        <begin position="78"/>
        <end position="97"/>
    </location>
</feature>